<keyword evidence="2" id="KW-0560">Oxidoreductase</keyword>
<evidence type="ECO:0000313" key="5">
    <source>
        <dbReference type="Proteomes" id="UP000252187"/>
    </source>
</evidence>
<sequence length="224" mass="23495">MSTVLVTGASRGIGAATARTLSAHHDLVLVGRDVDALQAVAADCRSARVVEADLTTGDGVARAARDISTLDGLVHCAGVAELGRIDESEAGQWRRAFEVNVLAVVELTRALLPALRAARGHLVVVNSGAGTTAKPGWGSYSASKFALRAVTDTLRGEEPDLRVTSIHPGRVDTDMQRAIVAAEGRDYDPGAFLRPDSVATAVRQALGSTPDTHPTEVVLRPRPH</sequence>
<evidence type="ECO:0000256" key="2">
    <source>
        <dbReference type="ARBA" id="ARBA00023002"/>
    </source>
</evidence>
<dbReference type="PRINTS" id="PR00081">
    <property type="entry name" value="GDHRDH"/>
</dbReference>
<dbReference type="InterPro" id="IPR057326">
    <property type="entry name" value="KR_dom"/>
</dbReference>
<comment type="caution">
    <text evidence="4">The sequence shown here is derived from an EMBL/GenBank/DDBJ whole genome shotgun (WGS) entry which is preliminary data.</text>
</comment>
<dbReference type="Pfam" id="PF00106">
    <property type="entry name" value="adh_short"/>
    <property type="match status" value="1"/>
</dbReference>
<gene>
    <name evidence="4" type="ORF">DQ226_06835</name>
</gene>
<name>A0A365PB99_9ACTN</name>
<dbReference type="EMBL" id="QNTT01000013">
    <property type="protein sequence ID" value="RBA37460.1"/>
    <property type="molecule type" value="Genomic_DNA"/>
</dbReference>
<proteinExistence type="inferred from homology"/>
<dbReference type="NCBIfam" id="NF006073">
    <property type="entry name" value="PRK08219.1"/>
    <property type="match status" value="1"/>
</dbReference>
<reference evidence="4 5" key="1">
    <citation type="submission" date="2018-06" db="EMBL/GenBank/DDBJ databases">
        <title>Whole genome sequencing of four bacterial strains from South Shetland trench revealing bio-synthetic gene clusters.</title>
        <authorList>
            <person name="Abdel-Mageed W.M."/>
            <person name="Lehri B."/>
            <person name="Jarmusch S.A."/>
            <person name="Miranda K."/>
            <person name="Goodfellow M."/>
            <person name="Jaspars M."/>
            <person name="Karlyshev A.V."/>
        </authorList>
    </citation>
    <scope>NUCLEOTIDE SEQUENCE [LARGE SCALE GENOMIC DNA]</scope>
    <source>
        <strain evidence="4 5">SST1</strain>
    </source>
</reference>
<dbReference type="RefSeq" id="WP_119192315.1">
    <property type="nucleotide sequence ID" value="NZ_JAPWIO010000008.1"/>
</dbReference>
<dbReference type="CDD" id="cd05233">
    <property type="entry name" value="SDR_c"/>
    <property type="match status" value="1"/>
</dbReference>
<feature type="domain" description="Ketoreductase" evidence="3">
    <location>
        <begin position="2"/>
        <end position="174"/>
    </location>
</feature>
<evidence type="ECO:0000313" key="4">
    <source>
        <dbReference type="EMBL" id="RBA37460.1"/>
    </source>
</evidence>
<dbReference type="SMART" id="SM00822">
    <property type="entry name" value="PKS_KR"/>
    <property type="match status" value="1"/>
</dbReference>
<dbReference type="InterPro" id="IPR002347">
    <property type="entry name" value="SDR_fam"/>
</dbReference>
<dbReference type="AlphaFoldDB" id="A0A365PB99"/>
<dbReference type="PANTHER" id="PTHR44196:SF1">
    <property type="entry name" value="DEHYDROGENASE_REDUCTASE SDR FAMILY MEMBER 7B"/>
    <property type="match status" value="1"/>
</dbReference>
<accession>A0A365PB99</accession>
<evidence type="ECO:0000256" key="1">
    <source>
        <dbReference type="ARBA" id="ARBA00006484"/>
    </source>
</evidence>
<dbReference type="PROSITE" id="PS00061">
    <property type="entry name" value="ADH_SHORT"/>
    <property type="match status" value="1"/>
</dbReference>
<dbReference type="STRING" id="37915.A2U19_11145"/>
<protein>
    <submittedName>
        <fullName evidence="4">Short chain dehydrogenase</fullName>
    </submittedName>
</protein>
<dbReference type="GO" id="GO:0016020">
    <property type="term" value="C:membrane"/>
    <property type="evidence" value="ECO:0007669"/>
    <property type="project" value="TreeGrafter"/>
</dbReference>
<dbReference type="Proteomes" id="UP000252187">
    <property type="component" value="Unassembled WGS sequence"/>
</dbReference>
<dbReference type="GO" id="GO:0016491">
    <property type="term" value="F:oxidoreductase activity"/>
    <property type="evidence" value="ECO:0007669"/>
    <property type="project" value="UniProtKB-KW"/>
</dbReference>
<dbReference type="PANTHER" id="PTHR44196">
    <property type="entry name" value="DEHYDROGENASE/REDUCTASE SDR FAMILY MEMBER 7B"/>
    <property type="match status" value="1"/>
</dbReference>
<dbReference type="Gene3D" id="3.40.50.720">
    <property type="entry name" value="NAD(P)-binding Rossmann-like Domain"/>
    <property type="match status" value="1"/>
</dbReference>
<evidence type="ECO:0000259" key="3">
    <source>
        <dbReference type="SMART" id="SM00822"/>
    </source>
</evidence>
<dbReference type="InterPro" id="IPR036291">
    <property type="entry name" value="NAD(P)-bd_dom_sf"/>
</dbReference>
<dbReference type="InterPro" id="IPR020904">
    <property type="entry name" value="Sc_DH/Rdtase_CS"/>
</dbReference>
<dbReference type="SUPFAM" id="SSF51735">
    <property type="entry name" value="NAD(P)-binding Rossmann-fold domains"/>
    <property type="match status" value="1"/>
</dbReference>
<comment type="similarity">
    <text evidence="1">Belongs to the short-chain dehydrogenases/reductases (SDR) family.</text>
</comment>
<organism evidence="4 5">
    <name type="scientific">Dietzia maris</name>
    <dbReference type="NCBI Taxonomy" id="37915"/>
    <lineage>
        <taxon>Bacteria</taxon>
        <taxon>Bacillati</taxon>
        <taxon>Actinomycetota</taxon>
        <taxon>Actinomycetes</taxon>
        <taxon>Mycobacteriales</taxon>
        <taxon>Dietziaceae</taxon>
        <taxon>Dietzia</taxon>
    </lineage>
</organism>